<accession>A0ABT9IW12</accession>
<dbReference type="EMBL" id="JAVAMP010000001">
    <property type="protein sequence ID" value="MDP5273530.1"/>
    <property type="molecule type" value="Genomic_DNA"/>
</dbReference>
<gene>
    <name evidence="1" type="ORF">Q5Y73_05390</name>
</gene>
<reference evidence="1 2" key="1">
    <citation type="submission" date="2023-08" db="EMBL/GenBank/DDBJ databases">
        <authorList>
            <person name="Park J.-S."/>
        </authorList>
    </citation>
    <scope>NUCLEOTIDE SEQUENCE [LARGE SCALE GENOMIC DNA]</scope>
    <source>
        <strain evidence="1 2">2205SS18-9</strain>
    </source>
</reference>
<sequence>MIVNIINNIEISDIVVSRNNDSIIITRVTKSEIKAALVANFG</sequence>
<dbReference type="RefSeq" id="WP_305990791.1">
    <property type="nucleotide sequence ID" value="NZ_JAVAMP010000001.1"/>
</dbReference>
<evidence type="ECO:0008006" key="3">
    <source>
        <dbReference type="Google" id="ProtNLM"/>
    </source>
</evidence>
<name>A0ABT9IW12_9BACL</name>
<evidence type="ECO:0000313" key="2">
    <source>
        <dbReference type="Proteomes" id="UP001231941"/>
    </source>
</evidence>
<protein>
    <recommendedName>
        <fullName evidence="3">Flagellar protein FlbD</fullName>
    </recommendedName>
</protein>
<evidence type="ECO:0000313" key="1">
    <source>
        <dbReference type="EMBL" id="MDP5273530.1"/>
    </source>
</evidence>
<proteinExistence type="predicted"/>
<dbReference type="Proteomes" id="UP001231941">
    <property type="component" value="Unassembled WGS sequence"/>
</dbReference>
<organism evidence="1 2">
    <name type="scientific">Chengkuizengella axinellae</name>
    <dbReference type="NCBI Taxonomy" id="3064388"/>
    <lineage>
        <taxon>Bacteria</taxon>
        <taxon>Bacillati</taxon>
        <taxon>Bacillota</taxon>
        <taxon>Bacilli</taxon>
        <taxon>Bacillales</taxon>
        <taxon>Paenibacillaceae</taxon>
        <taxon>Chengkuizengella</taxon>
    </lineage>
</organism>
<keyword evidence="2" id="KW-1185">Reference proteome</keyword>
<comment type="caution">
    <text evidence="1">The sequence shown here is derived from an EMBL/GenBank/DDBJ whole genome shotgun (WGS) entry which is preliminary data.</text>
</comment>